<accession>A0A9D4EDX6</accession>
<dbReference type="EMBL" id="JAIWYP010000009">
    <property type="protein sequence ID" value="KAH3777538.1"/>
    <property type="molecule type" value="Genomic_DNA"/>
</dbReference>
<sequence>MTKPKFQEHVTMKTNLSIQKVPGVKNVKDLLNAEFKAPVPPSASKSDINFENTRSRLESISVSDNLNKSQNLLNYEVQKFERNSKKLQNHIVEPKVTLNALEN</sequence>
<keyword evidence="2" id="KW-1185">Reference proteome</keyword>
<comment type="caution">
    <text evidence="1">The sequence shown here is derived from an EMBL/GenBank/DDBJ whole genome shotgun (WGS) entry which is preliminary data.</text>
</comment>
<reference evidence="1" key="1">
    <citation type="journal article" date="2019" name="bioRxiv">
        <title>The Genome of the Zebra Mussel, Dreissena polymorpha: A Resource for Invasive Species Research.</title>
        <authorList>
            <person name="McCartney M.A."/>
            <person name="Auch B."/>
            <person name="Kono T."/>
            <person name="Mallez S."/>
            <person name="Zhang Y."/>
            <person name="Obille A."/>
            <person name="Becker A."/>
            <person name="Abrahante J.E."/>
            <person name="Garbe J."/>
            <person name="Badalamenti J.P."/>
            <person name="Herman A."/>
            <person name="Mangelson H."/>
            <person name="Liachko I."/>
            <person name="Sullivan S."/>
            <person name="Sone E.D."/>
            <person name="Koren S."/>
            <person name="Silverstein K.A.T."/>
            <person name="Beckman K.B."/>
            <person name="Gohl D.M."/>
        </authorList>
    </citation>
    <scope>NUCLEOTIDE SEQUENCE</scope>
    <source>
        <strain evidence="1">Duluth1</strain>
        <tissue evidence="1">Whole animal</tissue>
    </source>
</reference>
<proteinExistence type="predicted"/>
<name>A0A9D4EDX6_DREPO</name>
<evidence type="ECO:0000313" key="1">
    <source>
        <dbReference type="EMBL" id="KAH3777538.1"/>
    </source>
</evidence>
<reference evidence="1" key="2">
    <citation type="submission" date="2020-11" db="EMBL/GenBank/DDBJ databases">
        <authorList>
            <person name="McCartney M.A."/>
            <person name="Auch B."/>
            <person name="Kono T."/>
            <person name="Mallez S."/>
            <person name="Becker A."/>
            <person name="Gohl D.M."/>
            <person name="Silverstein K.A.T."/>
            <person name="Koren S."/>
            <person name="Bechman K.B."/>
            <person name="Herman A."/>
            <person name="Abrahante J.E."/>
            <person name="Garbe J."/>
        </authorList>
    </citation>
    <scope>NUCLEOTIDE SEQUENCE</scope>
    <source>
        <strain evidence="1">Duluth1</strain>
        <tissue evidence="1">Whole animal</tissue>
    </source>
</reference>
<evidence type="ECO:0000313" key="2">
    <source>
        <dbReference type="Proteomes" id="UP000828390"/>
    </source>
</evidence>
<dbReference type="AlphaFoldDB" id="A0A9D4EDX6"/>
<organism evidence="1 2">
    <name type="scientific">Dreissena polymorpha</name>
    <name type="common">Zebra mussel</name>
    <name type="synonym">Mytilus polymorpha</name>
    <dbReference type="NCBI Taxonomy" id="45954"/>
    <lineage>
        <taxon>Eukaryota</taxon>
        <taxon>Metazoa</taxon>
        <taxon>Spiralia</taxon>
        <taxon>Lophotrochozoa</taxon>
        <taxon>Mollusca</taxon>
        <taxon>Bivalvia</taxon>
        <taxon>Autobranchia</taxon>
        <taxon>Heteroconchia</taxon>
        <taxon>Euheterodonta</taxon>
        <taxon>Imparidentia</taxon>
        <taxon>Neoheterodontei</taxon>
        <taxon>Myida</taxon>
        <taxon>Dreissenoidea</taxon>
        <taxon>Dreissenidae</taxon>
        <taxon>Dreissena</taxon>
    </lineage>
</organism>
<dbReference type="Proteomes" id="UP000828390">
    <property type="component" value="Unassembled WGS sequence"/>
</dbReference>
<protein>
    <submittedName>
        <fullName evidence="1">Uncharacterized protein</fullName>
    </submittedName>
</protein>
<gene>
    <name evidence="1" type="ORF">DPMN_178985</name>
</gene>